<dbReference type="InterPro" id="IPR051553">
    <property type="entry name" value="Ran_GTPase-activating"/>
</dbReference>
<comment type="caution">
    <text evidence="1">The sequence shown here is derived from an EMBL/GenBank/DDBJ whole genome shotgun (WGS) entry which is preliminary data.</text>
</comment>
<dbReference type="Gene3D" id="2.130.10.30">
    <property type="entry name" value="Regulator of chromosome condensation 1/beta-lactamase-inhibitor protein II"/>
    <property type="match status" value="1"/>
</dbReference>
<dbReference type="SUPFAM" id="SSF50985">
    <property type="entry name" value="RCC1/BLIP-II"/>
    <property type="match status" value="1"/>
</dbReference>
<dbReference type="AlphaFoldDB" id="A0A812UYA4"/>
<name>A0A812UYA4_9DINO</name>
<protein>
    <submittedName>
        <fullName evidence="1">HERC2 protein</fullName>
    </submittedName>
</protein>
<evidence type="ECO:0000313" key="2">
    <source>
        <dbReference type="Proteomes" id="UP000604046"/>
    </source>
</evidence>
<keyword evidence="2" id="KW-1185">Reference proteome</keyword>
<dbReference type="EMBL" id="CAJNDS010002769">
    <property type="protein sequence ID" value="CAE7591051.1"/>
    <property type="molecule type" value="Genomic_DNA"/>
</dbReference>
<evidence type="ECO:0000313" key="1">
    <source>
        <dbReference type="EMBL" id="CAE7591051.1"/>
    </source>
</evidence>
<sequence length="517" mass="53788">EAASRYAKGASEHPGDYAPVASAASLLRRSLAGAAAKKAFRSALDALPSMAGILAAGAAHADLEASLTELLGILAAPEQLPGLEVLAASWERGEALDSETPPKKRRKEGDVGVYQAQLFTDLRRLLAEDVALFAPLLPRLLEVFVLGLQRQRVQAGDAILKAQRVLQTGTGIFLAASGEVLCLEHTLAQAGVQAGDVLTLQVRQTRVAASSGSFTALLADGSVVSWGENPCCEKLVNVQQIQEGVCCYRGQWICGDLGSFMVRRSEGSDMAPVQVHVALLSGRRASITASSDTTLADLMLEAQSSLQTGAGVFVNARGEFLSLEHTLAQAGVQAEDVLTLQVRQSRVAACSGSFTALLGDGIQAADSAFAAILENGSVVTWGGPSGGGDSSGVQAQLQQVKQIQSSSAAFAAILEDGSVVTWGDPRRGGDSSAVQEQLKNVQQIQATWEAFAAILADGSVVTWGLQSAGADSSEVQEQLREVQHLQATSTAFAAILSSGSVVTWGDPDTRVPSSSNP</sequence>
<reference evidence="1" key="1">
    <citation type="submission" date="2021-02" db="EMBL/GenBank/DDBJ databases">
        <authorList>
            <person name="Dougan E. K."/>
            <person name="Rhodes N."/>
            <person name="Thang M."/>
            <person name="Chan C."/>
        </authorList>
    </citation>
    <scope>NUCLEOTIDE SEQUENCE</scope>
</reference>
<dbReference type="Proteomes" id="UP000604046">
    <property type="component" value="Unassembled WGS sequence"/>
</dbReference>
<gene>
    <name evidence="1" type="primary">HERC2</name>
    <name evidence="1" type="ORF">SNAT2548_LOCUS33653</name>
</gene>
<feature type="non-terminal residue" evidence="1">
    <location>
        <position position="1"/>
    </location>
</feature>
<dbReference type="PANTHER" id="PTHR45982">
    <property type="entry name" value="REGULATOR OF CHROMOSOME CONDENSATION"/>
    <property type="match status" value="1"/>
</dbReference>
<proteinExistence type="predicted"/>
<organism evidence="1 2">
    <name type="scientific">Symbiodinium natans</name>
    <dbReference type="NCBI Taxonomy" id="878477"/>
    <lineage>
        <taxon>Eukaryota</taxon>
        <taxon>Sar</taxon>
        <taxon>Alveolata</taxon>
        <taxon>Dinophyceae</taxon>
        <taxon>Suessiales</taxon>
        <taxon>Symbiodiniaceae</taxon>
        <taxon>Symbiodinium</taxon>
    </lineage>
</organism>
<accession>A0A812UYA4</accession>
<dbReference type="InterPro" id="IPR009091">
    <property type="entry name" value="RCC1/BLIP-II"/>
</dbReference>
<dbReference type="PANTHER" id="PTHR45982:SF1">
    <property type="entry name" value="REGULATOR OF CHROMOSOME CONDENSATION"/>
    <property type="match status" value="1"/>
</dbReference>